<dbReference type="Pfam" id="PF01477">
    <property type="entry name" value="PLAT"/>
    <property type="match status" value="1"/>
</dbReference>
<evidence type="ECO:0000256" key="1">
    <source>
        <dbReference type="PROSITE-ProRule" id="PRU00152"/>
    </source>
</evidence>
<name>A0A3P7CEX9_SCHSO</name>
<feature type="region of interest" description="Disordered" evidence="2">
    <location>
        <begin position="1"/>
        <end position="95"/>
    </location>
</feature>
<feature type="region of interest" description="Disordered" evidence="2">
    <location>
        <begin position="241"/>
        <end position="268"/>
    </location>
</feature>
<dbReference type="Gene3D" id="2.60.60.20">
    <property type="entry name" value="PLAT/LH2 domain"/>
    <property type="match status" value="2"/>
</dbReference>
<protein>
    <recommendedName>
        <fullName evidence="3">PLAT domain-containing protein</fullName>
    </recommendedName>
</protein>
<evidence type="ECO:0000259" key="3">
    <source>
        <dbReference type="PROSITE" id="PS50095"/>
    </source>
</evidence>
<dbReference type="PANTHER" id="PTHR45901:SF3">
    <property type="entry name" value="LIPOXYGENASE HOMOLOGY DOMAIN-CONTAINING PROTEIN 1"/>
    <property type="match status" value="1"/>
</dbReference>
<reference evidence="4 5" key="1">
    <citation type="submission" date="2018-11" db="EMBL/GenBank/DDBJ databases">
        <authorList>
            <consortium name="Pathogen Informatics"/>
        </authorList>
    </citation>
    <scope>NUCLEOTIDE SEQUENCE [LARGE SCALE GENOMIC DNA]</scope>
    <source>
        <strain evidence="4 5">NST_G2</strain>
    </source>
</reference>
<dbReference type="SMART" id="SM00308">
    <property type="entry name" value="LH2"/>
    <property type="match status" value="1"/>
</dbReference>
<feature type="compositionally biased region" description="Low complexity" evidence="2">
    <location>
        <begin position="251"/>
        <end position="268"/>
    </location>
</feature>
<dbReference type="STRING" id="70667.A0A3P7CEX9"/>
<proteinExistence type="predicted"/>
<comment type="caution">
    <text evidence="1">Lacks conserved residue(s) required for the propagation of feature annotation.</text>
</comment>
<dbReference type="PANTHER" id="PTHR45901">
    <property type="entry name" value="PROTEIN CBG12474"/>
    <property type="match status" value="1"/>
</dbReference>
<sequence>MQRFRPFTNPHLDLSNKRHRPLPPAAEMQNGPTNPPRGRSRLPVRAKHGLPAASVPPTRQAPPPMPACSETATSGSSSIRSSRSMGSLGDKQAKRRVPGGNYWQVFIQTGTVDAFSGEEYAVACSANIFLTVQGTKSCTAPLLLQAYQRPRNVSESMSMGTETVGRKNTLSARSHQREATRRQGETGARRMAFEPGTVEEFEVNLGNIGEIIKIRLSHDNSGDSPDLLIAMVRMRPVSGTALQLSAPPPRSRNLSSSNNKHAATATTGTISSSDAEILTFPCGRWMSRRYGDGDTTCEIPSPLSAALVLRERQRRLNDTQSHLLRGRLRNLTAPASNGVARTQGDLATLIIYRVVVKTSDLWGAGTQSSVNVTIVGEFGDTGPRLLWKAEDDSREPFQRGQTDVFYLEAVYLGELKSIRVWLEGEQRAASSWRLDWIQIIEKAPGVSNHPNSTVAAASESIYFACDRWINASKQGHMTELELFSTHLSETELTAGQLTLSPSKAAQLWKAIQWKFQPDTEVVFYCHNSGAPMQADSLGNLSVTESGNRPHDTSDKESKDGDPDLKDGSGFVIRPQLHSWVKLELINTTDFDDRPQLTFDSHGRLGIRPIRPSGAQEYLWMPYVKGSMRDEGIIMLCTSYEQAICPGSTTEPFTTGLEEDTHPHAQIFAWATGARDRNALWRVHVARTKGAQTRGLRRFESVCNPGRFLRIVSAGECDIMGDGGGLSYFRVHRNKARGFVVLESFARPNLFVSILSNGFVTTSNQGDGNNDAGVCLYPEVVECKWFKRVTNERYDQEDASDSPKFDRSLNKQSCPINHYQPKAFSCVILFRKKRWKNK</sequence>
<dbReference type="SUPFAM" id="SSF49723">
    <property type="entry name" value="Lipase/lipooxygenase domain (PLAT/LH2 domain)"/>
    <property type="match status" value="2"/>
</dbReference>
<feature type="compositionally biased region" description="Polar residues" evidence="2">
    <location>
        <begin position="154"/>
        <end position="173"/>
    </location>
</feature>
<feature type="compositionally biased region" description="Basic and acidic residues" evidence="2">
    <location>
        <begin position="547"/>
        <end position="566"/>
    </location>
</feature>
<evidence type="ECO:0000313" key="4">
    <source>
        <dbReference type="EMBL" id="VDL95990.1"/>
    </source>
</evidence>
<feature type="compositionally biased region" description="Low complexity" evidence="2">
    <location>
        <begin position="74"/>
        <end position="87"/>
    </location>
</feature>
<feature type="domain" description="PLAT" evidence="3">
    <location>
        <begin position="350"/>
        <end position="483"/>
    </location>
</feature>
<dbReference type="InterPro" id="IPR052970">
    <property type="entry name" value="Inner_ear_hair_cell_LOXHD"/>
</dbReference>
<feature type="region of interest" description="Disordered" evidence="2">
    <location>
        <begin position="154"/>
        <end position="188"/>
    </location>
</feature>
<dbReference type="InterPro" id="IPR036392">
    <property type="entry name" value="PLAT/LH2_dom_sf"/>
</dbReference>
<dbReference type="PROSITE" id="PS50095">
    <property type="entry name" value="PLAT"/>
    <property type="match status" value="1"/>
</dbReference>
<dbReference type="OrthoDB" id="6282999at2759"/>
<organism evidence="4 5">
    <name type="scientific">Schistocephalus solidus</name>
    <name type="common">Tapeworm</name>
    <dbReference type="NCBI Taxonomy" id="70667"/>
    <lineage>
        <taxon>Eukaryota</taxon>
        <taxon>Metazoa</taxon>
        <taxon>Spiralia</taxon>
        <taxon>Lophotrochozoa</taxon>
        <taxon>Platyhelminthes</taxon>
        <taxon>Cestoda</taxon>
        <taxon>Eucestoda</taxon>
        <taxon>Diphyllobothriidea</taxon>
        <taxon>Diphyllobothriidae</taxon>
        <taxon>Schistocephalus</taxon>
    </lineage>
</organism>
<feature type="region of interest" description="Disordered" evidence="2">
    <location>
        <begin position="535"/>
        <end position="569"/>
    </location>
</feature>
<evidence type="ECO:0000256" key="2">
    <source>
        <dbReference type="SAM" id="MobiDB-lite"/>
    </source>
</evidence>
<feature type="compositionally biased region" description="Basic residues" evidence="2">
    <location>
        <begin position="38"/>
        <end position="48"/>
    </location>
</feature>
<evidence type="ECO:0000313" key="5">
    <source>
        <dbReference type="Proteomes" id="UP000275846"/>
    </source>
</evidence>
<feature type="compositionally biased region" description="Basic and acidic residues" evidence="2">
    <location>
        <begin position="175"/>
        <end position="188"/>
    </location>
</feature>
<dbReference type="Proteomes" id="UP000275846">
    <property type="component" value="Unassembled WGS sequence"/>
</dbReference>
<keyword evidence="5" id="KW-1185">Reference proteome</keyword>
<feature type="compositionally biased region" description="Polar residues" evidence="2">
    <location>
        <begin position="536"/>
        <end position="546"/>
    </location>
</feature>
<dbReference type="AlphaFoldDB" id="A0A3P7CEX9"/>
<dbReference type="EMBL" id="UYSU01035343">
    <property type="protein sequence ID" value="VDL95990.1"/>
    <property type="molecule type" value="Genomic_DNA"/>
</dbReference>
<dbReference type="InterPro" id="IPR001024">
    <property type="entry name" value="PLAT/LH2_dom"/>
</dbReference>
<accession>A0A3P7CEX9</accession>
<gene>
    <name evidence="4" type="ORF">SSLN_LOCUS9605</name>
</gene>